<dbReference type="KEGG" id="halt:IM660_13800"/>
<evidence type="ECO:0000256" key="1">
    <source>
        <dbReference type="SAM" id="MobiDB-lite"/>
    </source>
</evidence>
<proteinExistence type="predicted"/>
<feature type="region of interest" description="Disordered" evidence="1">
    <location>
        <begin position="701"/>
        <end position="725"/>
    </location>
</feature>
<keyword evidence="2" id="KW-0812">Transmembrane</keyword>
<evidence type="ECO:0000256" key="2">
    <source>
        <dbReference type="SAM" id="Phobius"/>
    </source>
</evidence>
<keyword evidence="4" id="KW-1185">Reference proteome</keyword>
<gene>
    <name evidence="3" type="ORF">IM660_13800</name>
</gene>
<keyword evidence="2" id="KW-0472">Membrane</keyword>
<dbReference type="EMBL" id="CP063169">
    <property type="protein sequence ID" value="QOR69733.1"/>
    <property type="molecule type" value="Genomic_DNA"/>
</dbReference>
<protein>
    <submittedName>
        <fullName evidence="3">Uncharacterized protein</fullName>
    </submittedName>
</protein>
<evidence type="ECO:0000313" key="4">
    <source>
        <dbReference type="Proteomes" id="UP000593758"/>
    </source>
</evidence>
<accession>A0A7M1SSZ5</accession>
<dbReference type="Proteomes" id="UP000593758">
    <property type="component" value="Chromosome"/>
</dbReference>
<sequence length="938" mass="95937">MPNGDGTWTVSYDVVATNDGAAAGDYDISDRMTAGGDLDVVSSAITATPAGVTPNADWTGLGAEGAAENVIATDVTLPGGGVHTYQVEVVLGMAEGIEGPPDVGACPAEPGADGGGLANTAEIEHNDLTDADEECTSVAAIVVDKSISSGPVPNGDGTFTITYDLLAENIGGAAGEYDISDRLLYGEGIEITSAGIITAPDGVSTNAGWTGLGDEGAAENVVAEAIMLEMDGVHTYQIEVIVQLDEDTIDPSVLECPEPGSGESGGLANSTELDHNGIEDEDDVCASLPLIDIAKTISEGPVPNGDGTWTISYELVATNTGGAAGDYDLTDQLLYGEGILIESAGVTTAPEGVDTNPGWTGLGDEGAAENVISSDVTLPEESAHTYQVDVTVSLDLETVTPEALECPEPGSGESGGLANSTELTHNGEDRDDDVCAPLPLIDIIKSLEGPVEPVEDQAGVYDVTYELLVTNSGEGEGTYDLTDELAAGEGIEVIGVQDVTTDAPGAVINDGFDGIDDTVIVTDQAIAGAVEGPVEHTYQVTVRYSADVFDVEVPTDGMCTTADGGPAPGALDNQATVDWNGIEEEDEECILPGKPTVDKELVTATPVGGGQWEIVYDITVGNVGGQATTYDLDDEFLFAAEVTVDGVQLAGPEGVMLNAGFDGASDTRIATDVMLAGLDSEDYAPHVYTVTVIADVPLQFDEPDADGTGSPACTEPAGSNPLEQGLNNAATLTDENGNEATDTDCAPLPSIEIAKQVTGDPVVDADGEWTVTYEITATNDGAVEGAYTLTDQLRFGTGIDVTSATIVSTPEGVSASSSWTGQGGEGSEANVVATDVVLEADGTHTYQVQVTATIGEQTDATTFSCGEPGSGEPAGFRNVAGIDHNGHSQDAQDCIPPEEPPELPGTGASLGWAPMAAILLLLLGTGTLLAVRYRRQAE</sequence>
<feature type="transmembrane region" description="Helical" evidence="2">
    <location>
        <begin position="910"/>
        <end position="931"/>
    </location>
</feature>
<keyword evidence="2" id="KW-1133">Transmembrane helix</keyword>
<name>A0A7M1SSZ5_9MICO</name>
<feature type="region of interest" description="Disordered" evidence="1">
    <location>
        <begin position="406"/>
        <end position="432"/>
    </location>
</feature>
<evidence type="ECO:0000313" key="3">
    <source>
        <dbReference type="EMBL" id="QOR69733.1"/>
    </source>
</evidence>
<dbReference type="AlphaFoldDB" id="A0A7M1SSZ5"/>
<reference evidence="3 4" key="1">
    <citation type="submission" date="2020-10" db="EMBL/GenBank/DDBJ databases">
        <title>Haloactinobacterium sp. RN3S43, a bacterium isolated from saline soil.</title>
        <authorList>
            <person name="Sun J.-Q."/>
        </authorList>
    </citation>
    <scope>NUCLEOTIDE SEQUENCE [LARGE SCALE GENOMIC DNA]</scope>
    <source>
        <strain evidence="3 4">RN3S43</strain>
    </source>
</reference>
<organism evidence="3 4">
    <name type="scientific">Ruania alkalisoli</name>
    <dbReference type="NCBI Taxonomy" id="2779775"/>
    <lineage>
        <taxon>Bacteria</taxon>
        <taxon>Bacillati</taxon>
        <taxon>Actinomycetota</taxon>
        <taxon>Actinomycetes</taxon>
        <taxon>Micrococcales</taxon>
        <taxon>Ruaniaceae</taxon>
        <taxon>Ruania</taxon>
    </lineage>
</organism>
<dbReference type="RefSeq" id="WP_193496325.1">
    <property type="nucleotide sequence ID" value="NZ_CP063169.1"/>
</dbReference>